<proteinExistence type="predicted"/>
<evidence type="ECO:0000313" key="1">
    <source>
        <dbReference type="EMBL" id="CEK83716.1"/>
    </source>
</evidence>
<dbReference type="EMBL" id="HACG01036851">
    <property type="protein sequence ID" value="CEK83716.1"/>
    <property type="molecule type" value="Transcribed_RNA"/>
</dbReference>
<protein>
    <submittedName>
        <fullName evidence="1">Uncharacterized protein</fullName>
    </submittedName>
</protein>
<gene>
    <name evidence="1" type="primary">ORF138666</name>
</gene>
<reference evidence="1" key="1">
    <citation type="submission" date="2014-12" db="EMBL/GenBank/DDBJ databases">
        <title>Insight into the proteome of Arion vulgaris.</title>
        <authorList>
            <person name="Aradska J."/>
            <person name="Bulat T."/>
            <person name="Smidak R."/>
            <person name="Sarate P."/>
            <person name="Gangsoo J."/>
            <person name="Sialana F."/>
            <person name="Bilban M."/>
            <person name="Lubec G."/>
        </authorList>
    </citation>
    <scope>NUCLEOTIDE SEQUENCE</scope>
    <source>
        <tissue evidence="1">Skin</tissue>
    </source>
</reference>
<name>A0A0B7AUM2_9EUPU</name>
<sequence length="49" mass="6022">MYKVRKFYNVQKQDTAEFQSKDLYRGNNTEQTEWKLWSHIPDITDIVKQ</sequence>
<organism evidence="1">
    <name type="scientific">Arion vulgaris</name>
    <dbReference type="NCBI Taxonomy" id="1028688"/>
    <lineage>
        <taxon>Eukaryota</taxon>
        <taxon>Metazoa</taxon>
        <taxon>Spiralia</taxon>
        <taxon>Lophotrochozoa</taxon>
        <taxon>Mollusca</taxon>
        <taxon>Gastropoda</taxon>
        <taxon>Heterobranchia</taxon>
        <taxon>Euthyneura</taxon>
        <taxon>Panpulmonata</taxon>
        <taxon>Eupulmonata</taxon>
        <taxon>Stylommatophora</taxon>
        <taxon>Helicina</taxon>
        <taxon>Arionoidea</taxon>
        <taxon>Arionidae</taxon>
        <taxon>Arion</taxon>
    </lineage>
</organism>
<accession>A0A0B7AUM2</accession>
<dbReference type="AlphaFoldDB" id="A0A0B7AUM2"/>